<gene>
    <name evidence="2" type="ORF">SAMN05192583_1465</name>
</gene>
<dbReference type="EMBL" id="FOCF01000003">
    <property type="protein sequence ID" value="SEM90247.1"/>
    <property type="molecule type" value="Genomic_DNA"/>
</dbReference>
<accession>A0A1H8C833</accession>
<keyword evidence="1" id="KW-0812">Transmembrane</keyword>
<dbReference type="RefSeq" id="WP_093664971.1">
    <property type="nucleotide sequence ID" value="NZ_FOCF01000003.1"/>
</dbReference>
<feature type="transmembrane region" description="Helical" evidence="1">
    <location>
        <begin position="74"/>
        <end position="93"/>
    </location>
</feature>
<dbReference type="InterPro" id="IPR011033">
    <property type="entry name" value="PRC_barrel-like_sf"/>
</dbReference>
<evidence type="ECO:0000313" key="3">
    <source>
        <dbReference type="Proteomes" id="UP000199206"/>
    </source>
</evidence>
<dbReference type="AlphaFoldDB" id="A0A1H8C833"/>
<organism evidence="2 3">
    <name type="scientific">Sphingomonas gellani</name>
    <dbReference type="NCBI Taxonomy" id="1166340"/>
    <lineage>
        <taxon>Bacteria</taxon>
        <taxon>Pseudomonadati</taxon>
        <taxon>Pseudomonadota</taxon>
        <taxon>Alphaproteobacteria</taxon>
        <taxon>Sphingomonadales</taxon>
        <taxon>Sphingomonadaceae</taxon>
        <taxon>Sphingomonas</taxon>
    </lineage>
</organism>
<keyword evidence="1" id="KW-0472">Membrane</keyword>
<proteinExistence type="predicted"/>
<dbReference type="Gene3D" id="2.30.30.240">
    <property type="entry name" value="PRC-barrel domain"/>
    <property type="match status" value="1"/>
</dbReference>
<evidence type="ECO:0000313" key="2">
    <source>
        <dbReference type="EMBL" id="SEM90247.1"/>
    </source>
</evidence>
<reference evidence="3" key="1">
    <citation type="submission" date="2016-10" db="EMBL/GenBank/DDBJ databases">
        <authorList>
            <person name="Varghese N."/>
            <person name="Submissions S."/>
        </authorList>
    </citation>
    <scope>NUCLEOTIDE SEQUENCE [LARGE SCALE GENOMIC DNA]</scope>
    <source>
        <strain evidence="3">S6-262</strain>
    </source>
</reference>
<dbReference type="SUPFAM" id="SSF50346">
    <property type="entry name" value="PRC-barrel domain"/>
    <property type="match status" value="1"/>
</dbReference>
<evidence type="ECO:0008006" key="4">
    <source>
        <dbReference type="Google" id="ProtNLM"/>
    </source>
</evidence>
<dbReference type="OrthoDB" id="7619970at2"/>
<evidence type="ECO:0000256" key="1">
    <source>
        <dbReference type="SAM" id="Phobius"/>
    </source>
</evidence>
<dbReference type="STRING" id="1166340.SAMN05192583_1465"/>
<name>A0A1H8C833_9SPHN</name>
<sequence>MERKTSLARLAREQGGRSALEHLAGWIAPAATMIAAMMTASNLGARVTGWGFVVFTIGSIAWIVIALTTGQGNLLWSNAFLTLVNLIGIWRWLGRQARYDDGAKGATSRSAAARVPTLFPVGALPGTRVTDRSGATIGTVVEAMMRCSGSDLAYLVVSESGVAGVGERLHALSPSEVTFSADGVRCAIDADTLAARPVLTADAWPETLGEK</sequence>
<keyword evidence="3" id="KW-1185">Reference proteome</keyword>
<dbReference type="Proteomes" id="UP000199206">
    <property type="component" value="Unassembled WGS sequence"/>
</dbReference>
<keyword evidence="1" id="KW-1133">Transmembrane helix</keyword>
<protein>
    <recommendedName>
        <fullName evidence="4">PRC-barrel domain-containing protein</fullName>
    </recommendedName>
</protein>
<feature type="transmembrane region" description="Helical" evidence="1">
    <location>
        <begin position="47"/>
        <end position="68"/>
    </location>
</feature>